<dbReference type="PANTHER" id="PTHR14454">
    <property type="entry name" value="GRB2-ASSOCIATED AND REGULATOR OF MAPK PROTEIN FAMILY MEMBER"/>
    <property type="match status" value="1"/>
</dbReference>
<accession>A0A7D9DS68</accession>
<dbReference type="InterPro" id="IPR001660">
    <property type="entry name" value="SAM"/>
</dbReference>
<dbReference type="EMBL" id="CACRXK020002108">
    <property type="protein sequence ID" value="CAB3992714.1"/>
    <property type="molecule type" value="Genomic_DNA"/>
</dbReference>
<feature type="compositionally biased region" description="Polar residues" evidence="1">
    <location>
        <begin position="363"/>
        <end position="375"/>
    </location>
</feature>
<dbReference type="SMART" id="SM00454">
    <property type="entry name" value="SAM"/>
    <property type="match status" value="2"/>
</dbReference>
<dbReference type="Pfam" id="PF00536">
    <property type="entry name" value="SAM_1"/>
    <property type="match status" value="2"/>
</dbReference>
<dbReference type="InterPro" id="IPR052281">
    <property type="entry name" value="GAREM"/>
</dbReference>
<keyword evidence="3" id="KW-1185">Reference proteome</keyword>
<feature type="region of interest" description="Disordered" evidence="1">
    <location>
        <begin position="310"/>
        <end position="375"/>
    </location>
</feature>
<feature type="region of interest" description="Disordered" evidence="1">
    <location>
        <begin position="1238"/>
        <end position="1292"/>
    </location>
</feature>
<sequence>MANDTELTGSFIWSKTRKNLSEFLKEYQLPQIVRVVDGFCSKNEETSISSEQILAFHEIYSVRKLLGTDSSGKQVIIPLTCPTQVLVCPSKCKYTPCKVEDFKSIFPKVQYVRVKSCGTHSRNASDILRRSLKVGDILQIQKIDKKKKSVVCQNTDTKGDVTLSYTSPAIFTPLLDSRKYTLSEVVINYGLHSRVCFETTRSQADQNSDQWSSALTGLTEVIFHKVLKEVKVIATIVGGVGEVKHCMGLPTDLPIHCAVAERFTKNGQSYKDVVRSLHAGFNRKNLSERINVFQDINAVKLYDLSESMATVPRPQPETSLSPVRNNAPRSPPPVSPKPKKRIASGVPEHLKDTKYALGDPKQPTESAPEDSTTTVELCDELSRSRLENSTTTDKLQLYDELSRSCPEISTTTDKVHVYKKLSRSSSSPEISTTTDKVNVYDKLSRNPPEDSATTAEDDYVEMGIVEKNMYENTDLEKKKNTADNQDDFNSALTECSINQASFNPPEINSRYSNIYEEVIPPWNSNFKQEFEDPNLILNEQLSKVHIGYVIPMVSPTSQPQTKEFEAHKRTDAKNKSSDSYENVEWEMDKYVYEDMDPKFERDSDSRKLERSENCKSHEDIIPQTASNVKFEKTSETKFETQPYAVTQFQQNRGTKLPEPKYRPSRVLTEKFHRMLVDENQNPFTGISENPQDLSLLSVEDVGNVLRCLNMQDYVELFANEMIDGTILKGLDLDNFKAINVNLFHAKKLLKFVGVYDKLSQSPPEDSANTVEDDYVEMGIVGKNMYENIDLEKKKNTADNQDDFNSALTECSINQASFNPPEINSRYSNIYEEVIPPWNSNFRHEFENPNLILDEQLSKVHSGYVIPMISPNSQPQTKEFEAHKRTDAKNKSSDSHENVEWEMDKYVYEDMDPKFEWDSDSRKLERSENCKSHEDIIPQTASNVKFEKTSETKFETQPYAVTQFPQNRGTKLPEPKNKPSRVLTEKFHHTLVDENQNPCTGISENPQDLSLLSVEDVGNVLRCLNMQDYVELFANEMIDGTILKGLDLDNFKAINVNLFHAKKLLKFIGVYDKLSQSPPEDSATTAEDDYVEMGIVEKNMHENTDLEKNKNTADNQDDFNSALKECSINQSSFNPPEINSRYSNIYEEVIPSWINSNFKQEFADPNLILNEQVCGHVIPMISPNLQPQIKKFEAHKRTDAKNKSSDSYENVEWEMDKYVYEDMDPKFEWDSDSRKFERSENCKSHEDTIPQTASNVKFEKTSETKFETQPYAVTQFQQNRGTKLPEPKNKHEC</sequence>
<dbReference type="SUPFAM" id="SSF47769">
    <property type="entry name" value="SAM/Pointed domain"/>
    <property type="match status" value="2"/>
</dbReference>
<gene>
    <name evidence="2" type="ORF">PACLA_8A075355</name>
</gene>
<feature type="compositionally biased region" description="Polar residues" evidence="1">
    <location>
        <begin position="1270"/>
        <end position="1280"/>
    </location>
</feature>
<protein>
    <submittedName>
        <fullName evidence="2">SH3 and multiple ankyrin repeat domains 2-like</fullName>
    </submittedName>
</protein>
<name>A0A7D9DS68_PARCT</name>
<evidence type="ECO:0000313" key="2">
    <source>
        <dbReference type="EMBL" id="CAB3992714.1"/>
    </source>
</evidence>
<feature type="compositionally biased region" description="Basic and acidic residues" evidence="1">
    <location>
        <begin position="1282"/>
        <end position="1292"/>
    </location>
</feature>
<dbReference type="OrthoDB" id="5993444at2759"/>
<comment type="caution">
    <text evidence="2">The sequence shown here is derived from an EMBL/GenBank/DDBJ whole genome shotgun (WGS) entry which is preliminary data.</text>
</comment>
<dbReference type="Gene3D" id="1.10.150.50">
    <property type="entry name" value="Transcription Factor, Ets-1"/>
    <property type="match status" value="2"/>
</dbReference>
<dbReference type="PANTHER" id="PTHR14454:SF11">
    <property type="entry name" value="SERRANO, ISOFORM F"/>
    <property type="match status" value="1"/>
</dbReference>
<proteinExistence type="predicted"/>
<feature type="compositionally biased region" description="Basic and acidic residues" evidence="1">
    <location>
        <begin position="1238"/>
        <end position="1247"/>
    </location>
</feature>
<feature type="compositionally biased region" description="Basic and acidic residues" evidence="1">
    <location>
        <begin position="877"/>
        <end position="896"/>
    </location>
</feature>
<organism evidence="2 3">
    <name type="scientific">Paramuricea clavata</name>
    <name type="common">Red gorgonian</name>
    <name type="synonym">Violescent sea-whip</name>
    <dbReference type="NCBI Taxonomy" id="317549"/>
    <lineage>
        <taxon>Eukaryota</taxon>
        <taxon>Metazoa</taxon>
        <taxon>Cnidaria</taxon>
        <taxon>Anthozoa</taxon>
        <taxon>Octocorallia</taxon>
        <taxon>Malacalcyonacea</taxon>
        <taxon>Plexauridae</taxon>
        <taxon>Paramuricea</taxon>
    </lineage>
</organism>
<feature type="compositionally biased region" description="Basic and acidic residues" evidence="1">
    <location>
        <begin position="1256"/>
        <end position="1265"/>
    </location>
</feature>
<dbReference type="Proteomes" id="UP001152795">
    <property type="component" value="Unassembled WGS sequence"/>
</dbReference>
<evidence type="ECO:0000313" key="3">
    <source>
        <dbReference type="Proteomes" id="UP001152795"/>
    </source>
</evidence>
<dbReference type="InterPro" id="IPR013761">
    <property type="entry name" value="SAM/pointed_sf"/>
</dbReference>
<reference evidence="2" key="1">
    <citation type="submission" date="2020-04" db="EMBL/GenBank/DDBJ databases">
        <authorList>
            <person name="Alioto T."/>
            <person name="Alioto T."/>
            <person name="Gomez Garrido J."/>
        </authorList>
    </citation>
    <scope>NUCLEOTIDE SEQUENCE</scope>
    <source>
        <strain evidence="2">A484AB</strain>
    </source>
</reference>
<evidence type="ECO:0000256" key="1">
    <source>
        <dbReference type="SAM" id="MobiDB-lite"/>
    </source>
</evidence>
<dbReference type="CDD" id="cd09487">
    <property type="entry name" value="SAM_superfamily"/>
    <property type="match status" value="2"/>
</dbReference>
<feature type="region of interest" description="Disordered" evidence="1">
    <location>
        <begin position="868"/>
        <end position="896"/>
    </location>
</feature>